<proteinExistence type="inferred from homology"/>
<comment type="similarity">
    <text evidence="1">Belongs to the bacterial ribosomal protein bS1 family.</text>
</comment>
<protein>
    <submittedName>
        <fullName evidence="5">S1 RNA binding family protein</fullName>
    </submittedName>
</protein>
<dbReference type="PANTHER" id="PTHR10724">
    <property type="entry name" value="30S RIBOSOMAL PROTEIN S1"/>
    <property type="match status" value="1"/>
</dbReference>
<reference evidence="5 6" key="1">
    <citation type="submission" date="2018-08" db="EMBL/GenBank/DDBJ databases">
        <title>Genomic Encyclopedia of Type Strains, Phase IV (KMG-IV): sequencing the most valuable type-strain genomes for metagenomic binning, comparative biology and taxonomic classification.</title>
        <authorList>
            <person name="Goeker M."/>
        </authorList>
    </citation>
    <scope>NUCLEOTIDE SEQUENCE [LARGE SCALE GENOMIC DNA]</scope>
    <source>
        <strain evidence="5 6">DSM 23923</strain>
    </source>
</reference>
<dbReference type="InterPro" id="IPR035104">
    <property type="entry name" value="Ribosomal_protein_S1-like"/>
</dbReference>
<evidence type="ECO:0000313" key="6">
    <source>
        <dbReference type="Proteomes" id="UP000256388"/>
    </source>
</evidence>
<dbReference type="InterPro" id="IPR003029">
    <property type="entry name" value="S1_domain"/>
</dbReference>
<dbReference type="Gene3D" id="2.40.50.140">
    <property type="entry name" value="Nucleic acid-binding proteins"/>
    <property type="match status" value="3"/>
</dbReference>
<dbReference type="PRINTS" id="PR00681">
    <property type="entry name" value="RIBOSOMALS1"/>
</dbReference>
<feature type="domain" description="S1 motif" evidence="4">
    <location>
        <begin position="158"/>
        <end position="226"/>
    </location>
</feature>
<dbReference type="InterPro" id="IPR050437">
    <property type="entry name" value="Ribos_protein_bS1-like"/>
</dbReference>
<dbReference type="Pfam" id="PF00575">
    <property type="entry name" value="S1"/>
    <property type="match status" value="3"/>
</dbReference>
<keyword evidence="6" id="KW-1185">Reference proteome</keyword>
<dbReference type="SUPFAM" id="SSF50249">
    <property type="entry name" value="Nucleic acid-binding proteins"/>
    <property type="match status" value="3"/>
</dbReference>
<sequence>MNIKRESDDKGTEQMQFDQGWWDFVLSNEPVQHNDESGSPNLKKNPRDFDDGNDWVYIEKLYQNDVIIEVTIIGYNKGGLLAKADKLQGFIPVSHILYETQPEKTQDQLDLFKERVGNITKVKVIECNRALNKVVLSERAAQTENGKRKELIASLVPNSIVQGRVTNITNFGIFVDLGGVEGLVHISELSWGRVRRPEDHAKLGDMISVLILSIDPKDMHVALSIKRLNPNPWFELERKYQPGDIISAKISKILPYGAFAELEEGVEGLIHISTVEMNDKIKDLNEVFNVNQTVFVEILHIDSKKHRLGLALSKTEK</sequence>
<dbReference type="GO" id="GO:0005840">
    <property type="term" value="C:ribosome"/>
    <property type="evidence" value="ECO:0007669"/>
    <property type="project" value="UniProtKB-KW"/>
</dbReference>
<keyword evidence="3" id="KW-0687">Ribonucleoprotein</keyword>
<dbReference type="AlphaFoldDB" id="A0A347ZSA8"/>
<organism evidence="5 6">
    <name type="scientific">Pelolinea submarina</name>
    <dbReference type="NCBI Taxonomy" id="913107"/>
    <lineage>
        <taxon>Bacteria</taxon>
        <taxon>Bacillati</taxon>
        <taxon>Chloroflexota</taxon>
        <taxon>Anaerolineae</taxon>
        <taxon>Anaerolineales</taxon>
        <taxon>Anaerolineaceae</taxon>
        <taxon>Pelolinea</taxon>
    </lineage>
</organism>
<dbReference type="SMART" id="SM00316">
    <property type="entry name" value="S1"/>
    <property type="match status" value="3"/>
</dbReference>
<feature type="domain" description="S1 motif" evidence="4">
    <location>
        <begin position="243"/>
        <end position="313"/>
    </location>
</feature>
<evidence type="ECO:0000256" key="3">
    <source>
        <dbReference type="ARBA" id="ARBA00023274"/>
    </source>
</evidence>
<evidence type="ECO:0000256" key="1">
    <source>
        <dbReference type="ARBA" id="ARBA00006767"/>
    </source>
</evidence>
<dbReference type="GO" id="GO:0006412">
    <property type="term" value="P:translation"/>
    <property type="evidence" value="ECO:0007669"/>
    <property type="project" value="TreeGrafter"/>
</dbReference>
<dbReference type="GO" id="GO:1990904">
    <property type="term" value="C:ribonucleoprotein complex"/>
    <property type="evidence" value="ECO:0007669"/>
    <property type="project" value="UniProtKB-KW"/>
</dbReference>
<dbReference type="PROSITE" id="PS50126">
    <property type="entry name" value="S1"/>
    <property type="match status" value="3"/>
</dbReference>
<dbReference type="EMBL" id="QUMS01000001">
    <property type="protein sequence ID" value="REG11245.1"/>
    <property type="molecule type" value="Genomic_DNA"/>
</dbReference>
<dbReference type="Proteomes" id="UP000256388">
    <property type="component" value="Unassembled WGS sequence"/>
</dbReference>
<evidence type="ECO:0000256" key="2">
    <source>
        <dbReference type="ARBA" id="ARBA00022980"/>
    </source>
</evidence>
<dbReference type="GO" id="GO:0003729">
    <property type="term" value="F:mRNA binding"/>
    <property type="evidence" value="ECO:0007669"/>
    <property type="project" value="TreeGrafter"/>
</dbReference>
<gene>
    <name evidence="5" type="ORF">DFR64_1123</name>
</gene>
<dbReference type="RefSeq" id="WP_116224382.1">
    <property type="nucleotide sequence ID" value="NZ_AP018437.1"/>
</dbReference>
<evidence type="ECO:0000259" key="4">
    <source>
        <dbReference type="PROSITE" id="PS50126"/>
    </source>
</evidence>
<dbReference type="CDD" id="cd04465">
    <property type="entry name" value="S1_RPS1_repeat_ec2_hs2"/>
    <property type="match status" value="1"/>
</dbReference>
<feature type="domain" description="S1 motif" evidence="4">
    <location>
        <begin position="65"/>
        <end position="139"/>
    </location>
</feature>
<name>A0A347ZSA8_9CHLR</name>
<dbReference type="GO" id="GO:0003735">
    <property type="term" value="F:structural constituent of ribosome"/>
    <property type="evidence" value="ECO:0007669"/>
    <property type="project" value="TreeGrafter"/>
</dbReference>
<accession>A0A347ZSA8</accession>
<dbReference type="OrthoDB" id="9804077at2"/>
<dbReference type="PANTHER" id="PTHR10724:SF7">
    <property type="entry name" value="SMALL RIBOSOMAL SUBUNIT PROTEIN BS1C"/>
    <property type="match status" value="1"/>
</dbReference>
<dbReference type="InterPro" id="IPR012340">
    <property type="entry name" value="NA-bd_OB-fold"/>
</dbReference>
<evidence type="ECO:0000313" key="5">
    <source>
        <dbReference type="EMBL" id="REG11245.1"/>
    </source>
</evidence>
<comment type="caution">
    <text evidence="5">The sequence shown here is derived from an EMBL/GenBank/DDBJ whole genome shotgun (WGS) entry which is preliminary data.</text>
</comment>
<keyword evidence="2" id="KW-0689">Ribosomal protein</keyword>
<dbReference type="CDD" id="cd05688">
    <property type="entry name" value="S1_RPS1_repeat_ec3"/>
    <property type="match status" value="1"/>
</dbReference>